<keyword evidence="3" id="KW-1185">Reference proteome</keyword>
<sequence>MNRQILSLAALLCAVATTAPGAETPTSSVLIMHYGQSNAGITPAGGSLIGGDQLSPGVPVFMPEDGKGTRGLMGKAPSAPMAALVPAVDDKSSFYVQSVVLPAGLTFIELWQGEGAPAVLVRSEAKGGQPFLGEVGRDNSYGLHTKDGVKTQSYLNLVNSIKEMVALAQADGMPVQVIYIPFTHQEADRGLPGEVYLAQMRAFMADVEADLAPLNIPVVWLLDQAGGTTGGGSGGNWPNRLVLQQAADESDNIYLIGPRYPYPIFDNIHWTNQGKAMYGELLGYAISQIYQGKAFEPARLENAVLDGATIRLSFKSQNPLVFDESEFPIKASVKGFTLNGVTNGAKIESADISGPREVTVTLDKAPEGKDMTLRYAYRPRERGIDEDIKEVPDWAISNGALREDWSRPSRFVPGKNIYKWVPAFECSLGQG</sequence>
<dbReference type="SUPFAM" id="SSF52266">
    <property type="entry name" value="SGNH hydrolase"/>
    <property type="match status" value="1"/>
</dbReference>
<evidence type="ECO:0000313" key="3">
    <source>
        <dbReference type="Proteomes" id="UP000546464"/>
    </source>
</evidence>
<gene>
    <name evidence="2" type="ORF">H5P28_05295</name>
</gene>
<keyword evidence="1" id="KW-0732">Signal</keyword>
<dbReference type="EMBL" id="JACHVB010000014">
    <property type="protein sequence ID" value="MBC2593673.1"/>
    <property type="molecule type" value="Genomic_DNA"/>
</dbReference>
<reference evidence="2 3" key="1">
    <citation type="submission" date="2020-07" db="EMBL/GenBank/DDBJ databases">
        <authorList>
            <person name="Feng X."/>
        </authorList>
    </citation>
    <scope>NUCLEOTIDE SEQUENCE [LARGE SCALE GENOMIC DNA]</scope>
    <source>
        <strain evidence="2 3">JCM31066</strain>
    </source>
</reference>
<dbReference type="RefSeq" id="WP_185674676.1">
    <property type="nucleotide sequence ID" value="NZ_JACHVB010000014.1"/>
</dbReference>
<evidence type="ECO:0008006" key="4">
    <source>
        <dbReference type="Google" id="ProtNLM"/>
    </source>
</evidence>
<proteinExistence type="predicted"/>
<dbReference type="AlphaFoldDB" id="A0A842HB22"/>
<evidence type="ECO:0000256" key="1">
    <source>
        <dbReference type="SAM" id="SignalP"/>
    </source>
</evidence>
<dbReference type="InterPro" id="IPR036514">
    <property type="entry name" value="SGNH_hydro_sf"/>
</dbReference>
<dbReference type="GO" id="GO:0016788">
    <property type="term" value="F:hydrolase activity, acting on ester bonds"/>
    <property type="evidence" value="ECO:0007669"/>
    <property type="project" value="UniProtKB-ARBA"/>
</dbReference>
<feature type="chain" id="PRO_5032786303" description="Sialate O-acetylesterase domain-containing protein" evidence="1">
    <location>
        <begin position="22"/>
        <end position="431"/>
    </location>
</feature>
<feature type="signal peptide" evidence="1">
    <location>
        <begin position="1"/>
        <end position="21"/>
    </location>
</feature>
<protein>
    <recommendedName>
        <fullName evidence="4">Sialate O-acetylesterase domain-containing protein</fullName>
    </recommendedName>
</protein>
<dbReference type="Proteomes" id="UP000546464">
    <property type="component" value="Unassembled WGS sequence"/>
</dbReference>
<name>A0A842HB22_9BACT</name>
<evidence type="ECO:0000313" key="2">
    <source>
        <dbReference type="EMBL" id="MBC2593673.1"/>
    </source>
</evidence>
<dbReference type="Gene3D" id="3.40.50.1110">
    <property type="entry name" value="SGNH hydrolase"/>
    <property type="match status" value="1"/>
</dbReference>
<organism evidence="2 3">
    <name type="scientific">Ruficoccus amylovorans</name>
    <dbReference type="NCBI Taxonomy" id="1804625"/>
    <lineage>
        <taxon>Bacteria</taxon>
        <taxon>Pseudomonadati</taxon>
        <taxon>Verrucomicrobiota</taxon>
        <taxon>Opitutia</taxon>
        <taxon>Puniceicoccales</taxon>
        <taxon>Cerasicoccaceae</taxon>
        <taxon>Ruficoccus</taxon>
    </lineage>
</organism>
<comment type="caution">
    <text evidence="2">The sequence shown here is derived from an EMBL/GenBank/DDBJ whole genome shotgun (WGS) entry which is preliminary data.</text>
</comment>
<accession>A0A842HB22</accession>